<dbReference type="SUPFAM" id="SSF52540">
    <property type="entry name" value="P-loop containing nucleoside triphosphate hydrolases"/>
    <property type="match status" value="1"/>
</dbReference>
<dbReference type="CDD" id="cd01428">
    <property type="entry name" value="ADK"/>
    <property type="match status" value="1"/>
</dbReference>
<dbReference type="NCBIfam" id="TIGR01351">
    <property type="entry name" value="adk"/>
    <property type="match status" value="1"/>
</dbReference>
<comment type="similarity">
    <text evidence="3">Belongs to the cytochrome P450 family.</text>
</comment>
<feature type="non-terminal residue" evidence="12">
    <location>
        <position position="876"/>
    </location>
</feature>
<dbReference type="Gene3D" id="3.40.50.300">
    <property type="entry name" value="P-loop containing nucleotide triphosphate hydrolases"/>
    <property type="match status" value="1"/>
</dbReference>
<organism evidence="12 13">
    <name type="scientific">Sphagnum troendelagicum</name>
    <dbReference type="NCBI Taxonomy" id="128251"/>
    <lineage>
        <taxon>Eukaryota</taxon>
        <taxon>Viridiplantae</taxon>
        <taxon>Streptophyta</taxon>
        <taxon>Embryophyta</taxon>
        <taxon>Bryophyta</taxon>
        <taxon>Sphagnophytina</taxon>
        <taxon>Sphagnopsida</taxon>
        <taxon>Sphagnales</taxon>
        <taxon>Sphagnaceae</taxon>
        <taxon>Sphagnum</taxon>
    </lineage>
</organism>
<keyword evidence="9" id="KW-0560">Oxidoreductase</keyword>
<keyword evidence="5" id="KW-0808">Transferase</keyword>
<evidence type="ECO:0000256" key="6">
    <source>
        <dbReference type="ARBA" id="ARBA00022723"/>
    </source>
</evidence>
<evidence type="ECO:0000256" key="9">
    <source>
        <dbReference type="ARBA" id="ARBA00023002"/>
    </source>
</evidence>
<dbReference type="InterPro" id="IPR036193">
    <property type="entry name" value="ADK_active_lid_dom_sf"/>
</dbReference>
<dbReference type="Proteomes" id="UP001497512">
    <property type="component" value="Chromosome 3"/>
</dbReference>
<dbReference type="EC" id="2.7.4.3" evidence="4"/>
<dbReference type="InterPro" id="IPR033690">
    <property type="entry name" value="Adenylat_kinase_CS"/>
</dbReference>
<evidence type="ECO:0000256" key="3">
    <source>
        <dbReference type="ARBA" id="ARBA00010617"/>
    </source>
</evidence>
<dbReference type="InterPro" id="IPR006259">
    <property type="entry name" value="Adenyl_kin_sub"/>
</dbReference>
<evidence type="ECO:0000256" key="8">
    <source>
        <dbReference type="ARBA" id="ARBA00022777"/>
    </source>
</evidence>
<dbReference type="PRINTS" id="PR00094">
    <property type="entry name" value="ADENYLTKNASE"/>
</dbReference>
<evidence type="ECO:0000256" key="1">
    <source>
        <dbReference type="ARBA" id="ARBA00000582"/>
    </source>
</evidence>
<dbReference type="PANTHER" id="PTHR24296">
    <property type="entry name" value="CYTOCHROME P450"/>
    <property type="match status" value="1"/>
</dbReference>
<keyword evidence="7" id="KW-0547">Nucleotide-binding</keyword>
<evidence type="ECO:0000256" key="4">
    <source>
        <dbReference type="ARBA" id="ARBA00012955"/>
    </source>
</evidence>
<keyword evidence="13" id="KW-1185">Reference proteome</keyword>
<evidence type="ECO:0000259" key="11">
    <source>
        <dbReference type="Pfam" id="PF09353"/>
    </source>
</evidence>
<evidence type="ECO:0000313" key="13">
    <source>
        <dbReference type="Proteomes" id="UP001497512"/>
    </source>
</evidence>
<dbReference type="Pfam" id="PF00406">
    <property type="entry name" value="ADK"/>
    <property type="match status" value="1"/>
</dbReference>
<keyword evidence="10" id="KW-0408">Iron</keyword>
<dbReference type="Pfam" id="PF09353">
    <property type="entry name" value="DUF1995"/>
    <property type="match status" value="1"/>
</dbReference>
<dbReference type="InterPro" id="IPR027417">
    <property type="entry name" value="P-loop_NTPase"/>
</dbReference>
<dbReference type="EMBL" id="OZ019895">
    <property type="protein sequence ID" value="CAK9219952.1"/>
    <property type="molecule type" value="Genomic_DNA"/>
</dbReference>
<evidence type="ECO:0000313" key="12">
    <source>
        <dbReference type="EMBL" id="CAK9219952.1"/>
    </source>
</evidence>
<evidence type="ECO:0000256" key="10">
    <source>
        <dbReference type="ARBA" id="ARBA00023004"/>
    </source>
</evidence>
<dbReference type="InterPro" id="IPR001128">
    <property type="entry name" value="Cyt_P450"/>
</dbReference>
<evidence type="ECO:0000256" key="7">
    <source>
        <dbReference type="ARBA" id="ARBA00022741"/>
    </source>
</evidence>
<accession>A0ABP0UF86</accession>
<proteinExistence type="inferred from homology"/>
<dbReference type="SUPFAM" id="SSF48264">
    <property type="entry name" value="Cytochrome P450"/>
    <property type="match status" value="1"/>
</dbReference>
<dbReference type="Pfam" id="PF00067">
    <property type="entry name" value="p450"/>
    <property type="match status" value="1"/>
</dbReference>
<dbReference type="Gene3D" id="1.10.630.10">
    <property type="entry name" value="Cytochrome P450"/>
    <property type="match status" value="1"/>
</dbReference>
<dbReference type="SUPFAM" id="SSF57774">
    <property type="entry name" value="Microbial and mitochondrial ADK, insert 'zinc finger' domain"/>
    <property type="match status" value="1"/>
</dbReference>
<sequence>HPLYGKNKGAAIYPLFGNMIQIMYHVQVFHDWNTQLLKKTTNMTVRHLRPGSPACYVTANPKNVEYILKTNVANYPKGPETCDNLNDLLGRGIFSVDGELWKLQRKVAICEFTTRSLRNFMQQIVQVELDTRFMPLLSHSCSAGVVVDLQDLLSRFTFDTICKLAFGFDPEYLHISLPAVEFAHAFDAATKFSCQRFLTYPFIWKTQRALNIGGERKLRHAIHKIDELAMSVIHKRKQQMMQQQPQDVAENLANSTAADHHQSKPPSEAVFTDVFLRDIVISFVLAGRDTSSTGMSWFFWLLSRNRHVEDSIRAEIAQIVSSRNHHMHHDLANKKDSTDQYTTATTAVAAAAAGKEPLRIMISGAPASGKGTQCELIAAKYGLTHISAGDLLRAEVAAGTDSGNKAQEYMQKGMLVPDEIVVTMVKKKLLEAVDQSGGWLLDGYPRSLSQAEALDALNIRPQLFILLDVPDEVLVQRSVGRRYDPVTGKIYHLMYAPPETPEIAARLTHRLDDTEEKVKLRLQTHKANVAAVTDSYKDVITHVDGDRPKAEVFTEIDKLLSELQEGETNKVVIGLIIVIDPLLIKCLQDSWKGIPTRLNTCPYTSEMRSYFYRDVCEATQKAVEDGHHKLRVQITIPELDPEVDVHRIGTLLELMRELAFTFANDGKRVRVCVQGSMGEGIFSGIPLQLAGVRRMLEVMDWGSYDAKGTFINIGAVGANEVQEEDDMFILTAPQNAVGNCIIDDLKAMVNAAGNRPVIIVNPRLKDVPGSGGVMQTMGRDKRMEFAESFYTCYNFRLLYTSGTLYPILGALRMAYPGPYEVHKRFDTTPGHEEYSVVATFDHEPTRSDIGDALYGRLKKSEVAQTGFWGFFTGLLN</sequence>
<gene>
    <name evidence="12" type="ORF">CSSPTR1EN2_LOCUS15021</name>
</gene>
<dbReference type="PROSITE" id="PS00113">
    <property type="entry name" value="ADENYLATE_KINASE"/>
    <property type="match status" value="1"/>
</dbReference>
<dbReference type="InterPro" id="IPR036396">
    <property type="entry name" value="Cyt_P450_sf"/>
</dbReference>
<dbReference type="HAMAP" id="MF_00235">
    <property type="entry name" value="Adenylate_kinase_Adk"/>
    <property type="match status" value="1"/>
</dbReference>
<comment type="similarity">
    <text evidence="2">Belongs to the adenylate kinase family.</text>
</comment>
<keyword evidence="6" id="KW-0479">Metal-binding</keyword>
<name>A0ABP0UF86_9BRYO</name>
<protein>
    <recommendedName>
        <fullName evidence="4">adenylate kinase</fullName>
        <ecNumber evidence="4">2.7.4.3</ecNumber>
    </recommendedName>
</protein>
<keyword evidence="8" id="KW-0418">Kinase</keyword>
<dbReference type="InterPro" id="IPR018962">
    <property type="entry name" value="DUF1995"/>
</dbReference>
<comment type="catalytic activity">
    <reaction evidence="1">
        <text>AMP + ATP = 2 ADP</text>
        <dbReference type="Rhea" id="RHEA:12973"/>
        <dbReference type="ChEBI" id="CHEBI:30616"/>
        <dbReference type="ChEBI" id="CHEBI:456215"/>
        <dbReference type="ChEBI" id="CHEBI:456216"/>
        <dbReference type="EC" id="2.7.4.3"/>
    </reaction>
</comment>
<reference evidence="12" key="1">
    <citation type="submission" date="2024-02" db="EMBL/GenBank/DDBJ databases">
        <authorList>
            <consortium name="ELIXIR-Norway"/>
            <consortium name="Elixir Norway"/>
        </authorList>
    </citation>
    <scope>NUCLEOTIDE SEQUENCE</scope>
</reference>
<feature type="domain" description="DUF1995" evidence="11">
    <location>
        <begin position="609"/>
        <end position="849"/>
    </location>
</feature>
<evidence type="ECO:0000256" key="5">
    <source>
        <dbReference type="ARBA" id="ARBA00022679"/>
    </source>
</evidence>
<evidence type="ECO:0000256" key="2">
    <source>
        <dbReference type="ARBA" id="ARBA00007220"/>
    </source>
</evidence>
<dbReference type="InterPro" id="IPR000850">
    <property type="entry name" value="Adenylat/UMP-CMP_kin"/>
</dbReference>